<protein>
    <submittedName>
        <fullName evidence="1">Uncharacterized protein</fullName>
    </submittedName>
</protein>
<accession>A0A5N5I4Y9</accession>
<dbReference type="EMBL" id="SMOL01000084">
    <property type="protein sequence ID" value="KAB2634213.1"/>
    <property type="molecule type" value="Genomic_DNA"/>
</dbReference>
<dbReference type="AlphaFoldDB" id="A0A5N5I4Y9"/>
<sequence>MHLASTFEVPGTQNLSDLYPEINNVAGVLHRLKHSGELKYRTLYLFLNPGTSGLRKKQFEGLKCCHLV</sequence>
<name>A0A5N5I4Y9_9ROSA</name>
<organism evidence="1 2">
    <name type="scientific">Pyrus ussuriensis x Pyrus communis</name>
    <dbReference type="NCBI Taxonomy" id="2448454"/>
    <lineage>
        <taxon>Eukaryota</taxon>
        <taxon>Viridiplantae</taxon>
        <taxon>Streptophyta</taxon>
        <taxon>Embryophyta</taxon>
        <taxon>Tracheophyta</taxon>
        <taxon>Spermatophyta</taxon>
        <taxon>Magnoliopsida</taxon>
        <taxon>eudicotyledons</taxon>
        <taxon>Gunneridae</taxon>
        <taxon>Pentapetalae</taxon>
        <taxon>rosids</taxon>
        <taxon>fabids</taxon>
        <taxon>Rosales</taxon>
        <taxon>Rosaceae</taxon>
        <taxon>Amygdaloideae</taxon>
        <taxon>Maleae</taxon>
        <taxon>Pyrus</taxon>
    </lineage>
</organism>
<proteinExistence type="predicted"/>
<dbReference type="Proteomes" id="UP000327157">
    <property type="component" value="Unassembled WGS sequence"/>
</dbReference>
<reference evidence="1 2" key="1">
    <citation type="submission" date="2019-09" db="EMBL/GenBank/DDBJ databases">
        <authorList>
            <person name="Ou C."/>
        </authorList>
    </citation>
    <scope>NUCLEOTIDE SEQUENCE [LARGE SCALE GENOMIC DNA]</scope>
    <source>
        <strain evidence="1">S2</strain>
        <tissue evidence="1">Leaf</tissue>
    </source>
</reference>
<evidence type="ECO:0000313" key="1">
    <source>
        <dbReference type="EMBL" id="KAB2634213.1"/>
    </source>
</evidence>
<gene>
    <name evidence="1" type="ORF">D8674_041552</name>
</gene>
<comment type="caution">
    <text evidence="1">The sequence shown here is derived from an EMBL/GenBank/DDBJ whole genome shotgun (WGS) entry which is preliminary data.</text>
</comment>
<reference evidence="1 2" key="2">
    <citation type="submission" date="2019-11" db="EMBL/GenBank/DDBJ databases">
        <title>A de novo genome assembly of a pear dwarfing rootstock.</title>
        <authorList>
            <person name="Wang F."/>
            <person name="Wang J."/>
            <person name="Li S."/>
            <person name="Zhang Y."/>
            <person name="Fang M."/>
            <person name="Ma L."/>
            <person name="Zhao Y."/>
            <person name="Jiang S."/>
        </authorList>
    </citation>
    <scope>NUCLEOTIDE SEQUENCE [LARGE SCALE GENOMIC DNA]</scope>
    <source>
        <strain evidence="1">S2</strain>
        <tissue evidence="1">Leaf</tissue>
    </source>
</reference>
<evidence type="ECO:0000313" key="2">
    <source>
        <dbReference type="Proteomes" id="UP000327157"/>
    </source>
</evidence>
<keyword evidence="2" id="KW-1185">Reference proteome</keyword>